<dbReference type="Gene3D" id="2.60.40.10">
    <property type="entry name" value="Immunoglobulins"/>
    <property type="match status" value="1"/>
</dbReference>
<dbReference type="SUPFAM" id="SSF48208">
    <property type="entry name" value="Six-hairpin glycosidases"/>
    <property type="match status" value="1"/>
</dbReference>
<dbReference type="Pfam" id="PF07532">
    <property type="entry name" value="Big_4"/>
    <property type="match status" value="2"/>
</dbReference>
<dbReference type="InterPro" id="IPR006311">
    <property type="entry name" value="TAT_signal"/>
</dbReference>
<evidence type="ECO:0000313" key="2">
    <source>
        <dbReference type="EMBL" id="MBD8080027.1"/>
    </source>
</evidence>
<dbReference type="Gene3D" id="1.50.10.10">
    <property type="match status" value="1"/>
</dbReference>
<dbReference type="SUPFAM" id="SSF49785">
    <property type="entry name" value="Galactose-binding domain-like"/>
    <property type="match status" value="1"/>
</dbReference>
<proteinExistence type="predicted"/>
<feature type="domain" description="Bacterial Ig-like" evidence="1">
    <location>
        <begin position="1263"/>
        <end position="1317"/>
    </location>
</feature>
<dbReference type="EMBL" id="JACYHB010000011">
    <property type="protein sequence ID" value="MBD8080027.1"/>
    <property type="molecule type" value="Genomic_DNA"/>
</dbReference>
<accession>A0A927PFJ1</accession>
<feature type="domain" description="Bacterial Ig-like" evidence="1">
    <location>
        <begin position="1342"/>
        <end position="1400"/>
    </location>
</feature>
<gene>
    <name evidence="2" type="ORF">IF651_13285</name>
</gene>
<dbReference type="PROSITE" id="PS51318">
    <property type="entry name" value="TAT"/>
    <property type="match status" value="1"/>
</dbReference>
<protein>
    <submittedName>
        <fullName evidence="2">Ig-like domain-containing protein</fullName>
    </submittedName>
</protein>
<dbReference type="InterPro" id="IPR008979">
    <property type="entry name" value="Galactose-bd-like_sf"/>
</dbReference>
<organism evidence="2 3">
    <name type="scientific">Cellulosimicrobium arenosum</name>
    <dbReference type="NCBI Taxonomy" id="2708133"/>
    <lineage>
        <taxon>Bacteria</taxon>
        <taxon>Bacillati</taxon>
        <taxon>Actinomycetota</taxon>
        <taxon>Actinomycetes</taxon>
        <taxon>Micrococcales</taxon>
        <taxon>Promicromonosporaceae</taxon>
        <taxon>Cellulosimicrobium</taxon>
    </lineage>
</organism>
<evidence type="ECO:0000313" key="3">
    <source>
        <dbReference type="Proteomes" id="UP000610846"/>
    </source>
</evidence>
<dbReference type="Pfam" id="PF22633">
    <property type="entry name" value="F5_F8_type_C_2"/>
    <property type="match status" value="1"/>
</dbReference>
<dbReference type="InterPro" id="IPR013783">
    <property type="entry name" value="Ig-like_fold"/>
</dbReference>
<dbReference type="RefSeq" id="WP_191829601.1">
    <property type="nucleotide sequence ID" value="NZ_JACYHB010000011.1"/>
</dbReference>
<dbReference type="Proteomes" id="UP000610846">
    <property type="component" value="Unassembled WGS sequence"/>
</dbReference>
<dbReference type="InterPro" id="IPR008928">
    <property type="entry name" value="6-hairpin_glycosidase_sf"/>
</dbReference>
<dbReference type="Gene3D" id="2.60.120.260">
    <property type="entry name" value="Galactose-binding domain-like"/>
    <property type="match status" value="2"/>
</dbReference>
<sequence>MTLQDSRHPGPRRRAVAGVAAAAVVVSGIALAPGAGAAPNSDVGLPVFSGSDHPVPDQGTGFHPQGQLRAIFDADVAAGAGTDTDHDFWVDRMLARTGTAPGGSNGDGNQWLFSRGRAVFMKTHDPAKLGFGGEVAYWESIAGGQGAYTLDVLVDGEPLTLTEVRAERKQTPSYWRSTFTDGAGGLRVVQTKYITHDNVAVTQLAVSAADGTAHDVTLRATSSFATQADGDELTGSVRAFNDITTVFPRFSGDGFVPDDGALSRAVEVPAEGAVTTKVQLGFVTHELPGSLAEYEEFRDLDPAAAYTEHVTAYNAWWADNIPFLDTPEDNIDKTLFYRWWLMRFNFLDADVPGNDYQFPTTMEGVLGYNNAIDLTIGMFLDDLKYLRDPAWSYGTWVSAGETAGAQGQYRDNPGDPANWSASHTQYISESAWQSYQIHGGPSSVAKTLGTYAERDTAGELATLDTNDNFLLDTNWNAWTGNDADAVSFDWADGRLDRAETAYVYSGAMAGAEALDVAGETDRADALRDTAQDVKDAVLDVLWDPEDDLLLHAVASTGEQVPWKEINNYYPYSVGLMPKPGDADYDDDYVEALRLFADDDEFPIFPFFTANQADKAEAAAAGNPGSNNFSVINSTVTFRMLSSVLRDYPTDYVTADWYKKLLYWNAWSHYQDDGDNRYPDQNEFWADGSADPQGIGYRSWIHHTMLGTTNWTVVEDAMGLRPRTDAKIELDPIDIDWDHFAATDLSYRDKDLAITWDAPGGERYYGDDVPEGYSVFLDGELAFTADQLSHVVYDPATGDVQVDDGVQVSDAAALGLAEATDVHFAAGSRVADVLAKAGTPATDADHDAVDVAAGKPVAASFAANGRAAAQAVDGRTAMESFWGTAGSPNATDSVTVDLADGGDAVPVDDVRVYFYRASSSATAQGYAAPSQYLVEYDDGSGWQPVPDQARTPAYPRGNLNHVQFPQVEAERLRVTVQHAAGARTGIKEVQAFATGASAPEPTDVGPHADAWVDSGSNQAGAARLVGLAQGDGSSSDAVSARWSVVDAPEGGSVLFDDESAATTIARFGVTGRYTLRLTATEGDATATADVVVDATALAEGEIDLAPGATPTASYTAGWNDVDAVNDGKDPFFSGGNQTDLWGTWTGSEPATRWLQYTFDEPVRVDRTSIDFWYDSTSGGSGVSVPQGWHLQYWDAAAGDGEGGWADVPDPSAFGTERDATNEVTFGAVTTTRLRATFDALAGGGRYSAVGVSEWRVFAAAAASVDPVDVRTTVGELPELPATVDVVYPDGARLATPVTWGAVTAQDVAQEGDVSVVGVLGTTSLTAQATVWVRAQLASTVTTVDPVEVSTFVGVVPVLPTTVTVQYNDGTRASGTDVVWDDVDPADFAAEGTFDVGGTVAGSQIRARATVVVGSGGEPDPELDLAVEVSPRCLAGKAYVAVRATNGEDVPVDVTLSTPFGEKSFDGVAPGKNAYQSFAARAVTVPAGEAAVTASGTVGGEQVTTTLSAPYDALDCS</sequence>
<reference evidence="2" key="2">
    <citation type="submission" date="2020-09" db="EMBL/GenBank/DDBJ databases">
        <authorList>
            <person name="Yu Y."/>
        </authorList>
    </citation>
    <scope>NUCLEOTIDE SEQUENCE</scope>
    <source>
        <strain evidence="2">KCTC 49039</strain>
    </source>
</reference>
<dbReference type="InterPro" id="IPR011081">
    <property type="entry name" value="Big_4"/>
</dbReference>
<keyword evidence="3" id="KW-1185">Reference proteome</keyword>
<evidence type="ECO:0000259" key="1">
    <source>
        <dbReference type="Pfam" id="PF07532"/>
    </source>
</evidence>
<reference evidence="2" key="1">
    <citation type="journal article" date="2018" name="Curr. Microbiol.">
        <title>Cellulosimicrobium arenosum sp. nov., Isolated from Marine Sediment Sand.</title>
        <authorList>
            <person name="Oh M."/>
            <person name="Kim J.H."/>
            <person name="Yoon J.H."/>
            <person name="Schumann P."/>
            <person name="Kim W."/>
        </authorList>
    </citation>
    <scope>NUCLEOTIDE SEQUENCE</scope>
    <source>
        <strain evidence="2">KCTC 49039</strain>
    </source>
</reference>
<comment type="caution">
    <text evidence="2">The sequence shown here is derived from an EMBL/GenBank/DDBJ whole genome shotgun (WGS) entry which is preliminary data.</text>
</comment>
<dbReference type="InterPro" id="IPR012341">
    <property type="entry name" value="6hp_glycosidase-like_sf"/>
</dbReference>
<name>A0A927PFJ1_9MICO</name>
<dbReference type="GO" id="GO:0005975">
    <property type="term" value="P:carbohydrate metabolic process"/>
    <property type="evidence" value="ECO:0007669"/>
    <property type="project" value="InterPro"/>
</dbReference>